<evidence type="ECO:0000313" key="1">
    <source>
        <dbReference type="EMBL" id="KZT37207.1"/>
    </source>
</evidence>
<organism evidence="1 2">
    <name type="scientific">Sistotremastrum suecicum HHB10207 ss-3</name>
    <dbReference type="NCBI Taxonomy" id="1314776"/>
    <lineage>
        <taxon>Eukaryota</taxon>
        <taxon>Fungi</taxon>
        <taxon>Dikarya</taxon>
        <taxon>Basidiomycota</taxon>
        <taxon>Agaricomycotina</taxon>
        <taxon>Agaricomycetes</taxon>
        <taxon>Sistotremastrales</taxon>
        <taxon>Sistotremastraceae</taxon>
        <taxon>Sistotremastrum</taxon>
    </lineage>
</organism>
<dbReference type="OrthoDB" id="3176940at2759"/>
<gene>
    <name evidence="1" type="ORF">SISSUDRAFT_1048742</name>
</gene>
<proteinExistence type="predicted"/>
<dbReference type="EMBL" id="KV428088">
    <property type="protein sequence ID" value="KZT37207.1"/>
    <property type="molecule type" value="Genomic_DNA"/>
</dbReference>
<name>A0A166C907_9AGAM</name>
<accession>A0A166C907</accession>
<keyword evidence="2" id="KW-1185">Reference proteome</keyword>
<sequence length="58" mass="6583">MKSWVPHPINTVTLARKIAEGGVPYLELDDIEESLARGEWVSIQHLSFENVSWSLAVY</sequence>
<dbReference type="Proteomes" id="UP000076798">
    <property type="component" value="Unassembled WGS sequence"/>
</dbReference>
<protein>
    <submittedName>
        <fullName evidence="1">Uncharacterized protein</fullName>
    </submittedName>
</protein>
<dbReference type="AlphaFoldDB" id="A0A166C907"/>
<reference evidence="1 2" key="1">
    <citation type="journal article" date="2016" name="Mol. Biol. Evol.">
        <title>Comparative Genomics of Early-Diverging Mushroom-Forming Fungi Provides Insights into the Origins of Lignocellulose Decay Capabilities.</title>
        <authorList>
            <person name="Nagy L.G."/>
            <person name="Riley R."/>
            <person name="Tritt A."/>
            <person name="Adam C."/>
            <person name="Daum C."/>
            <person name="Floudas D."/>
            <person name="Sun H."/>
            <person name="Yadav J.S."/>
            <person name="Pangilinan J."/>
            <person name="Larsson K.H."/>
            <person name="Matsuura K."/>
            <person name="Barry K."/>
            <person name="Labutti K."/>
            <person name="Kuo R."/>
            <person name="Ohm R.A."/>
            <person name="Bhattacharya S.S."/>
            <person name="Shirouzu T."/>
            <person name="Yoshinaga Y."/>
            <person name="Martin F.M."/>
            <person name="Grigoriev I.V."/>
            <person name="Hibbett D.S."/>
        </authorList>
    </citation>
    <scope>NUCLEOTIDE SEQUENCE [LARGE SCALE GENOMIC DNA]</scope>
    <source>
        <strain evidence="1 2">HHB10207 ss-3</strain>
    </source>
</reference>
<evidence type="ECO:0000313" key="2">
    <source>
        <dbReference type="Proteomes" id="UP000076798"/>
    </source>
</evidence>